<protein>
    <submittedName>
        <fullName evidence="2">Histidine phosphatase family protein</fullName>
    </submittedName>
</protein>
<dbReference type="SUPFAM" id="SSF53254">
    <property type="entry name" value="Phosphoglycerate mutase-like"/>
    <property type="match status" value="1"/>
</dbReference>
<dbReference type="PANTHER" id="PTHR20935:SF0">
    <property type="entry name" value="SERINE_THREONINE-PROTEIN PHOSPHATASE PGAM5, MITOCHONDRIAL"/>
    <property type="match status" value="1"/>
</dbReference>
<evidence type="ECO:0000313" key="3">
    <source>
        <dbReference type="Proteomes" id="UP000733611"/>
    </source>
</evidence>
<dbReference type="AlphaFoldDB" id="A0A948THR6"/>
<reference evidence="2" key="1">
    <citation type="journal article" date="2021" name="PeerJ">
        <title>Extensive microbial diversity within the chicken gut microbiome revealed by metagenomics and culture.</title>
        <authorList>
            <person name="Gilroy R."/>
            <person name="Ravi A."/>
            <person name="Getino M."/>
            <person name="Pursley I."/>
            <person name="Horton D.L."/>
            <person name="Alikhan N.F."/>
            <person name="Baker D."/>
            <person name="Gharbi K."/>
            <person name="Hall N."/>
            <person name="Watson M."/>
            <person name="Adriaenssens E.M."/>
            <person name="Foster-Nyarko E."/>
            <person name="Jarju S."/>
            <person name="Secka A."/>
            <person name="Antonio M."/>
            <person name="Oren A."/>
            <person name="Chaudhuri R.R."/>
            <person name="La Ragione R."/>
            <person name="Hildebrand F."/>
            <person name="Pallen M.J."/>
        </authorList>
    </citation>
    <scope>NUCLEOTIDE SEQUENCE</scope>
    <source>
        <strain evidence="2">378</strain>
    </source>
</reference>
<dbReference type="GO" id="GO:0016787">
    <property type="term" value="F:hydrolase activity"/>
    <property type="evidence" value="ECO:0007669"/>
    <property type="project" value="UniProtKB-KW"/>
</dbReference>
<keyword evidence="1" id="KW-0378">Hydrolase</keyword>
<dbReference type="Proteomes" id="UP000733611">
    <property type="component" value="Unassembled WGS sequence"/>
</dbReference>
<evidence type="ECO:0000256" key="1">
    <source>
        <dbReference type="ARBA" id="ARBA00022801"/>
    </source>
</evidence>
<dbReference type="InterPro" id="IPR051021">
    <property type="entry name" value="Mito_Ser/Thr_phosphatase"/>
</dbReference>
<dbReference type="EMBL" id="JAHLFE010000203">
    <property type="protein sequence ID" value="MBU3845146.1"/>
    <property type="molecule type" value="Genomic_DNA"/>
</dbReference>
<name>A0A948THR6_9GAMM</name>
<organism evidence="2 3">
    <name type="scientific">Candidatus Anaerobiospirillum pullicola</name>
    <dbReference type="NCBI Taxonomy" id="2838451"/>
    <lineage>
        <taxon>Bacteria</taxon>
        <taxon>Pseudomonadati</taxon>
        <taxon>Pseudomonadota</taxon>
        <taxon>Gammaproteobacteria</taxon>
        <taxon>Aeromonadales</taxon>
        <taxon>Succinivibrionaceae</taxon>
        <taxon>Anaerobiospirillum</taxon>
    </lineage>
</organism>
<dbReference type="Pfam" id="PF00300">
    <property type="entry name" value="His_Phos_1"/>
    <property type="match status" value="1"/>
</dbReference>
<gene>
    <name evidence="2" type="ORF">H9847_09860</name>
</gene>
<comment type="caution">
    <text evidence="2">The sequence shown here is derived from an EMBL/GenBank/DDBJ whole genome shotgun (WGS) entry which is preliminary data.</text>
</comment>
<dbReference type="PANTHER" id="PTHR20935">
    <property type="entry name" value="PHOSPHOGLYCERATE MUTASE-RELATED"/>
    <property type="match status" value="1"/>
</dbReference>
<dbReference type="InterPro" id="IPR013078">
    <property type="entry name" value="His_Pase_superF_clade-1"/>
</dbReference>
<evidence type="ECO:0000313" key="2">
    <source>
        <dbReference type="EMBL" id="MBU3845146.1"/>
    </source>
</evidence>
<dbReference type="Gene3D" id="3.40.50.1240">
    <property type="entry name" value="Phosphoglycerate mutase-like"/>
    <property type="match status" value="1"/>
</dbReference>
<accession>A0A948THR6</accession>
<reference evidence="2" key="2">
    <citation type="submission" date="2021-04" db="EMBL/GenBank/DDBJ databases">
        <authorList>
            <person name="Gilroy R."/>
        </authorList>
    </citation>
    <scope>NUCLEOTIDE SEQUENCE</scope>
    <source>
        <strain evidence="2">378</strain>
    </source>
</reference>
<sequence>MQVIIMRHGDAVFKGAERVLSAKGEQEARLTGLKLASAFHITKIFCSSKTRALQTANIVHDLLRGREVPPVQVLNELAPYGNTDLAVDYIESICEENDTVLLVSHIPQVVCLSTAFCQRELELPTFFTAGALILESKGHGQAFVPSQFLTANRELKLQAIPTNTIKVPTAAAAAVAASAGAAGVALWPHAANMLSAYTSVQGITRHVAEPSADQVTVLTSNTKKPMLHSQRVLAQLSAATHKKSSGSKSTAVPRLESYPAYSL</sequence>
<proteinExistence type="predicted"/>
<dbReference type="InterPro" id="IPR029033">
    <property type="entry name" value="His_PPase_superfam"/>
</dbReference>
<dbReference type="CDD" id="cd07067">
    <property type="entry name" value="HP_PGM_like"/>
    <property type="match status" value="1"/>
</dbReference>